<keyword evidence="5" id="KW-1185">Reference proteome</keyword>
<proteinExistence type="inferred from homology"/>
<dbReference type="PROSITE" id="PS51257">
    <property type="entry name" value="PROKAR_LIPOPROTEIN"/>
    <property type="match status" value="1"/>
</dbReference>
<dbReference type="InterPro" id="IPR002645">
    <property type="entry name" value="STAS_dom"/>
</dbReference>
<reference evidence="5" key="1">
    <citation type="journal article" date="2019" name="Int. J. Syst. Evol. Microbiol.">
        <title>The Global Catalogue of Microorganisms (GCM) 10K type strain sequencing project: providing services to taxonomists for standard genome sequencing and annotation.</title>
        <authorList>
            <consortium name="The Broad Institute Genomics Platform"/>
            <consortium name="The Broad Institute Genome Sequencing Center for Infectious Disease"/>
            <person name="Wu L."/>
            <person name="Ma J."/>
        </authorList>
    </citation>
    <scope>NUCLEOTIDE SEQUENCE [LARGE SCALE GENOMIC DNA]</scope>
    <source>
        <strain evidence="5">JCM 18081</strain>
    </source>
</reference>
<dbReference type="InterPro" id="IPR003658">
    <property type="entry name" value="Anti-sigma_ant"/>
</dbReference>
<dbReference type="EMBL" id="BAABIG010000052">
    <property type="protein sequence ID" value="GAA4811184.1"/>
    <property type="molecule type" value="Genomic_DNA"/>
</dbReference>
<gene>
    <name evidence="4" type="ORF">GCM10023220_47620</name>
</gene>
<dbReference type="PROSITE" id="PS50801">
    <property type="entry name" value="STAS"/>
    <property type="match status" value="1"/>
</dbReference>
<evidence type="ECO:0000256" key="2">
    <source>
        <dbReference type="RuleBase" id="RU003749"/>
    </source>
</evidence>
<name>A0ABP9CHX6_9ACTN</name>
<dbReference type="Pfam" id="PF01740">
    <property type="entry name" value="STAS"/>
    <property type="match status" value="1"/>
</dbReference>
<protein>
    <recommendedName>
        <fullName evidence="2">Anti-sigma factor antagonist</fullName>
    </recommendedName>
</protein>
<dbReference type="Proteomes" id="UP001501265">
    <property type="component" value="Unassembled WGS sequence"/>
</dbReference>
<dbReference type="SUPFAM" id="SSF52091">
    <property type="entry name" value="SpoIIaa-like"/>
    <property type="match status" value="1"/>
</dbReference>
<evidence type="ECO:0000313" key="5">
    <source>
        <dbReference type="Proteomes" id="UP001501265"/>
    </source>
</evidence>
<dbReference type="PANTHER" id="PTHR33495">
    <property type="entry name" value="ANTI-SIGMA FACTOR ANTAGONIST TM_1081-RELATED-RELATED"/>
    <property type="match status" value="1"/>
</dbReference>
<evidence type="ECO:0000256" key="1">
    <source>
        <dbReference type="ARBA" id="ARBA00009013"/>
    </source>
</evidence>
<dbReference type="InterPro" id="IPR036513">
    <property type="entry name" value="STAS_dom_sf"/>
</dbReference>
<dbReference type="CDD" id="cd07043">
    <property type="entry name" value="STAS_anti-anti-sigma_factors"/>
    <property type="match status" value="1"/>
</dbReference>
<evidence type="ECO:0000313" key="4">
    <source>
        <dbReference type="EMBL" id="GAA4811184.1"/>
    </source>
</evidence>
<sequence>MLVTRTVAAGVGVVIACGEIDHDTVARLHDALLPDGTAEFERVVLDLSQVTFMDSSGINTLIGAHRSREAARGWLRLVNPTEPVLRVIELVGLDLLLTCHPSVDQAVTS</sequence>
<dbReference type="PANTHER" id="PTHR33495:SF2">
    <property type="entry name" value="ANTI-SIGMA FACTOR ANTAGONIST TM_1081-RELATED"/>
    <property type="match status" value="1"/>
</dbReference>
<comment type="similarity">
    <text evidence="1 2">Belongs to the anti-sigma-factor antagonist family.</text>
</comment>
<organism evidence="4 5">
    <name type="scientific">Streptomyces ziwulingensis</name>
    <dbReference type="NCBI Taxonomy" id="1045501"/>
    <lineage>
        <taxon>Bacteria</taxon>
        <taxon>Bacillati</taxon>
        <taxon>Actinomycetota</taxon>
        <taxon>Actinomycetes</taxon>
        <taxon>Kitasatosporales</taxon>
        <taxon>Streptomycetaceae</taxon>
        <taxon>Streptomyces</taxon>
    </lineage>
</organism>
<comment type="caution">
    <text evidence="4">The sequence shown here is derived from an EMBL/GenBank/DDBJ whole genome shotgun (WGS) entry which is preliminary data.</text>
</comment>
<dbReference type="NCBIfam" id="TIGR00377">
    <property type="entry name" value="ant_ant_sig"/>
    <property type="match status" value="1"/>
</dbReference>
<feature type="domain" description="STAS" evidence="3">
    <location>
        <begin position="1"/>
        <end position="109"/>
    </location>
</feature>
<accession>A0ABP9CHX6</accession>
<evidence type="ECO:0000259" key="3">
    <source>
        <dbReference type="PROSITE" id="PS50801"/>
    </source>
</evidence>
<dbReference type="Gene3D" id="3.30.750.24">
    <property type="entry name" value="STAS domain"/>
    <property type="match status" value="1"/>
</dbReference>